<dbReference type="Gene3D" id="3.40.30.10">
    <property type="entry name" value="Glutaredoxin"/>
    <property type="match status" value="1"/>
</dbReference>
<keyword evidence="4" id="KW-1185">Reference proteome</keyword>
<dbReference type="PANTHER" id="PTHR32234:SF0">
    <property type="entry name" value="THIOL:DISULFIDE INTERCHANGE PROTEIN DSBD"/>
    <property type="match status" value="1"/>
</dbReference>
<name>A0ABS9J582_9FLAO</name>
<evidence type="ECO:0000313" key="3">
    <source>
        <dbReference type="EMBL" id="MCF8715586.1"/>
    </source>
</evidence>
<feature type="domain" description="Thioredoxin" evidence="2">
    <location>
        <begin position="15"/>
        <end position="138"/>
    </location>
</feature>
<dbReference type="InterPro" id="IPR036249">
    <property type="entry name" value="Thioredoxin-like_sf"/>
</dbReference>
<dbReference type="PANTHER" id="PTHR32234">
    <property type="entry name" value="THIOL:DISULFIDE INTERCHANGE PROTEIN DSBD"/>
    <property type="match status" value="1"/>
</dbReference>
<reference evidence="3 4" key="1">
    <citation type="submission" date="2021-01" db="EMBL/GenBank/DDBJ databases">
        <title>Genome sequencing of Joostella atrarenae M1-2 (= KCTC 23194).</title>
        <authorList>
            <person name="Zakaria M.R."/>
            <person name="Lam M.Q."/>
            <person name="Chong C.S."/>
        </authorList>
    </citation>
    <scope>NUCLEOTIDE SEQUENCE [LARGE SCALE GENOMIC DNA]</scope>
    <source>
        <strain evidence="3 4">M1-2</strain>
    </source>
</reference>
<protein>
    <submittedName>
        <fullName evidence="3">Thioredoxin family protein</fullName>
    </submittedName>
</protein>
<dbReference type="RefSeq" id="WP_236959551.1">
    <property type="nucleotide sequence ID" value="NZ_JAETXX010000008.1"/>
</dbReference>
<gene>
    <name evidence="3" type="ORF">JM658_12190</name>
</gene>
<organism evidence="3 4">
    <name type="scientific">Joostella atrarenae</name>
    <dbReference type="NCBI Taxonomy" id="679257"/>
    <lineage>
        <taxon>Bacteria</taxon>
        <taxon>Pseudomonadati</taxon>
        <taxon>Bacteroidota</taxon>
        <taxon>Flavobacteriia</taxon>
        <taxon>Flavobacteriales</taxon>
        <taxon>Flavobacteriaceae</taxon>
        <taxon>Joostella</taxon>
    </lineage>
</organism>
<dbReference type="InterPro" id="IPR017937">
    <property type="entry name" value="Thioredoxin_CS"/>
</dbReference>
<sequence length="434" mass="49950">MKINRLYITLIFVAVIAINKVQAQGVSFFEGTYKEALAEAEKRDVPLFIDFYADWCAPCKMMDKNVYVDEKLGAFFNENFVSVKVDVENEINSQLVKENKITSMPTLMFVDANENALSKVSGSLDIDNMFQMAQTVTGDVKSFEEIYEEYQKDDENLEVMAELLSKAPAFVTLQEGINKKKWVVRVDRVFNDYIDVKMTQGDGLVNKEDYVIIKKFHKPEGMNDKIMEYIVDHMEGYLEEVGEPVAFYVIQYNTELAEGLAKNGDKDYMIPLERINGDMKLAYNTIEGNNGNQYELSKTNCDAIYALFKDKDVDKYISLKNQYFKLQGDQLSPMSLARSAQVMYEAGGNNITKEQNEESKKWIIQSLTDTNMPILERVNITSLLGDVYKKLDDYSSAKKAYNQAYIESAQIDRMQLRKYIQMLIKRKIELLKLE</sequence>
<dbReference type="InterPro" id="IPR013766">
    <property type="entry name" value="Thioredoxin_domain"/>
</dbReference>
<dbReference type="Pfam" id="PF13899">
    <property type="entry name" value="Thioredoxin_7"/>
    <property type="match status" value="1"/>
</dbReference>
<accession>A0ABS9J582</accession>
<comment type="caution">
    <text evidence="3">The sequence shown here is derived from an EMBL/GenBank/DDBJ whole genome shotgun (WGS) entry which is preliminary data.</text>
</comment>
<dbReference type="Proteomes" id="UP000829517">
    <property type="component" value="Unassembled WGS sequence"/>
</dbReference>
<dbReference type="PROSITE" id="PS00194">
    <property type="entry name" value="THIOREDOXIN_1"/>
    <property type="match status" value="1"/>
</dbReference>
<keyword evidence="1" id="KW-0676">Redox-active center</keyword>
<proteinExistence type="predicted"/>
<evidence type="ECO:0000313" key="4">
    <source>
        <dbReference type="Proteomes" id="UP000829517"/>
    </source>
</evidence>
<evidence type="ECO:0000259" key="2">
    <source>
        <dbReference type="PROSITE" id="PS51352"/>
    </source>
</evidence>
<dbReference type="PROSITE" id="PS51352">
    <property type="entry name" value="THIOREDOXIN_2"/>
    <property type="match status" value="1"/>
</dbReference>
<dbReference type="SUPFAM" id="SSF52833">
    <property type="entry name" value="Thioredoxin-like"/>
    <property type="match status" value="1"/>
</dbReference>
<evidence type="ECO:0000256" key="1">
    <source>
        <dbReference type="ARBA" id="ARBA00023284"/>
    </source>
</evidence>
<dbReference type="EMBL" id="JAETXX010000008">
    <property type="protein sequence ID" value="MCF8715586.1"/>
    <property type="molecule type" value="Genomic_DNA"/>
</dbReference>